<dbReference type="NCBIfam" id="TIGR00046">
    <property type="entry name" value="RsmE family RNA methyltransferase"/>
    <property type="match status" value="1"/>
</dbReference>
<evidence type="ECO:0000256" key="4">
    <source>
        <dbReference type="ARBA" id="ARBA00022552"/>
    </source>
</evidence>
<dbReference type="AlphaFoldDB" id="A0A1F5KI02"/>
<dbReference type="InterPro" id="IPR046886">
    <property type="entry name" value="RsmE_MTase_dom"/>
</dbReference>
<evidence type="ECO:0000313" key="14">
    <source>
        <dbReference type="Proteomes" id="UP000177328"/>
    </source>
</evidence>
<dbReference type="SUPFAM" id="SSF88697">
    <property type="entry name" value="PUA domain-like"/>
    <property type="match status" value="1"/>
</dbReference>
<protein>
    <recommendedName>
        <fullName evidence="10">Ribosomal RNA small subunit methyltransferase E</fullName>
        <ecNumber evidence="10">2.1.1.193</ecNumber>
    </recommendedName>
</protein>
<comment type="catalytic activity">
    <reaction evidence="9 10">
        <text>uridine(1498) in 16S rRNA + S-adenosyl-L-methionine = N(3)-methyluridine(1498) in 16S rRNA + S-adenosyl-L-homocysteine + H(+)</text>
        <dbReference type="Rhea" id="RHEA:42920"/>
        <dbReference type="Rhea" id="RHEA-COMP:10283"/>
        <dbReference type="Rhea" id="RHEA-COMP:10284"/>
        <dbReference type="ChEBI" id="CHEBI:15378"/>
        <dbReference type="ChEBI" id="CHEBI:57856"/>
        <dbReference type="ChEBI" id="CHEBI:59789"/>
        <dbReference type="ChEBI" id="CHEBI:65315"/>
        <dbReference type="ChEBI" id="CHEBI:74502"/>
        <dbReference type="EC" id="2.1.1.193"/>
    </reaction>
</comment>
<evidence type="ECO:0000256" key="7">
    <source>
        <dbReference type="ARBA" id="ARBA00022691"/>
    </source>
</evidence>
<keyword evidence="4 10" id="KW-0698">rRNA processing</keyword>
<dbReference type="PANTHER" id="PTHR30027">
    <property type="entry name" value="RIBOSOMAL RNA SMALL SUBUNIT METHYLTRANSFERASE E"/>
    <property type="match status" value="1"/>
</dbReference>
<dbReference type="InterPro" id="IPR046887">
    <property type="entry name" value="RsmE_PUA-like"/>
</dbReference>
<keyword evidence="3 10" id="KW-0963">Cytoplasm</keyword>
<dbReference type="Pfam" id="PF04452">
    <property type="entry name" value="Methyltrans_RNA"/>
    <property type="match status" value="1"/>
</dbReference>
<dbReference type="PIRSF" id="PIRSF015601">
    <property type="entry name" value="MTase_slr0722"/>
    <property type="match status" value="1"/>
</dbReference>
<dbReference type="EMBL" id="MFDD01000013">
    <property type="protein sequence ID" value="OGE40241.1"/>
    <property type="molecule type" value="Genomic_DNA"/>
</dbReference>
<dbReference type="Proteomes" id="UP000177328">
    <property type="component" value="Unassembled WGS sequence"/>
</dbReference>
<dbReference type="InterPro" id="IPR029028">
    <property type="entry name" value="Alpha/beta_knot_MTases"/>
</dbReference>
<feature type="domain" description="Ribosomal RNA small subunit methyltransferase E methyltransferase" evidence="11">
    <location>
        <begin position="102"/>
        <end position="265"/>
    </location>
</feature>
<dbReference type="InterPro" id="IPR006700">
    <property type="entry name" value="RsmE"/>
</dbReference>
<dbReference type="InterPro" id="IPR029026">
    <property type="entry name" value="tRNA_m1G_MTases_N"/>
</dbReference>
<evidence type="ECO:0000256" key="6">
    <source>
        <dbReference type="ARBA" id="ARBA00022679"/>
    </source>
</evidence>
<keyword evidence="5 10" id="KW-0489">Methyltransferase</keyword>
<dbReference type="InterPro" id="IPR015947">
    <property type="entry name" value="PUA-like_sf"/>
</dbReference>
<dbReference type="PANTHER" id="PTHR30027:SF3">
    <property type="entry name" value="16S RRNA (URACIL(1498)-N(3))-METHYLTRANSFERASE"/>
    <property type="match status" value="1"/>
</dbReference>
<comment type="caution">
    <text evidence="13">The sequence shown here is derived from an EMBL/GenBank/DDBJ whole genome shotgun (WGS) entry which is preliminary data.</text>
</comment>
<gene>
    <name evidence="13" type="ORF">A3D25_05165</name>
</gene>
<dbReference type="GO" id="GO:0070475">
    <property type="term" value="P:rRNA base methylation"/>
    <property type="evidence" value="ECO:0007669"/>
    <property type="project" value="TreeGrafter"/>
</dbReference>
<proteinExistence type="inferred from homology"/>
<evidence type="ECO:0000256" key="1">
    <source>
        <dbReference type="ARBA" id="ARBA00004496"/>
    </source>
</evidence>
<accession>A0A1F5KI02</accession>
<dbReference type="SUPFAM" id="SSF75217">
    <property type="entry name" value="alpha/beta knot"/>
    <property type="match status" value="1"/>
</dbReference>
<name>A0A1F5KI02_9BACT</name>
<evidence type="ECO:0000256" key="10">
    <source>
        <dbReference type="PIRNR" id="PIRNR015601"/>
    </source>
</evidence>
<keyword evidence="7 10" id="KW-0949">S-adenosyl-L-methionine</keyword>
<evidence type="ECO:0000259" key="12">
    <source>
        <dbReference type="Pfam" id="PF20260"/>
    </source>
</evidence>
<dbReference type="GO" id="GO:0005737">
    <property type="term" value="C:cytoplasm"/>
    <property type="evidence" value="ECO:0007669"/>
    <property type="project" value="UniProtKB-SubCell"/>
</dbReference>
<reference evidence="13 14" key="1">
    <citation type="journal article" date="2016" name="Nat. Commun.">
        <title>Thousands of microbial genomes shed light on interconnected biogeochemical processes in an aquifer system.</title>
        <authorList>
            <person name="Anantharaman K."/>
            <person name="Brown C.T."/>
            <person name="Hug L.A."/>
            <person name="Sharon I."/>
            <person name="Castelle C.J."/>
            <person name="Probst A.J."/>
            <person name="Thomas B.C."/>
            <person name="Singh A."/>
            <person name="Wilkins M.J."/>
            <person name="Karaoz U."/>
            <person name="Brodie E.L."/>
            <person name="Williams K.H."/>
            <person name="Hubbard S.S."/>
            <person name="Banfield J.F."/>
        </authorList>
    </citation>
    <scope>NUCLEOTIDE SEQUENCE [LARGE SCALE GENOMIC DNA]</scope>
</reference>
<evidence type="ECO:0000256" key="5">
    <source>
        <dbReference type="ARBA" id="ARBA00022603"/>
    </source>
</evidence>
<feature type="domain" description="Ribosomal RNA small subunit methyltransferase E PUA-like" evidence="12">
    <location>
        <begin position="54"/>
        <end position="92"/>
    </location>
</feature>
<dbReference type="Pfam" id="PF20260">
    <property type="entry name" value="PUA_4"/>
    <property type="match status" value="1"/>
</dbReference>
<evidence type="ECO:0000256" key="2">
    <source>
        <dbReference type="ARBA" id="ARBA00005528"/>
    </source>
</evidence>
<dbReference type="EC" id="2.1.1.193" evidence="10"/>
<evidence type="ECO:0000256" key="9">
    <source>
        <dbReference type="ARBA" id="ARBA00047944"/>
    </source>
</evidence>
<evidence type="ECO:0000259" key="11">
    <source>
        <dbReference type="Pfam" id="PF04452"/>
    </source>
</evidence>
<evidence type="ECO:0000256" key="3">
    <source>
        <dbReference type="ARBA" id="ARBA00022490"/>
    </source>
</evidence>
<sequence length="273" mass="29952">MAGFGTSFLLQKPITKASLINCIITSVTTHRFFIPSSCIDQNWVTMPNEISQQICKVLRLDVGDAVIVLDNSGFQYTVILSQVNPKTVAGKITSKLENRAEPETKISLYQALIPREKFETVLQKGTEIGIDRFVPLETKRTLIKKNTYGEQKLTRWTRIVQESSEQSERGFIPEIVSPTSFKEAILEAVKSDVALLAAERESSGGSPGLLALLENSKKVSLFIGPEGGFEDSELEFAQKAGVKLINLGPRIFRSETAGLVLATLVLFSTGDLG</sequence>
<evidence type="ECO:0000313" key="13">
    <source>
        <dbReference type="EMBL" id="OGE40241.1"/>
    </source>
</evidence>
<dbReference type="CDD" id="cd18084">
    <property type="entry name" value="RsmE-like"/>
    <property type="match status" value="1"/>
</dbReference>
<comment type="function">
    <text evidence="8 10">Specifically methylates the N3 position of the uracil ring of uridine 1498 (m3U1498) in 16S rRNA. Acts on the fully assembled 30S ribosomal subunit.</text>
</comment>
<evidence type="ECO:0000256" key="8">
    <source>
        <dbReference type="ARBA" id="ARBA00025699"/>
    </source>
</evidence>
<comment type="similarity">
    <text evidence="2 10">Belongs to the RNA methyltransferase RsmE family.</text>
</comment>
<dbReference type="GO" id="GO:0070042">
    <property type="term" value="F:rRNA (uridine-N3-)-methyltransferase activity"/>
    <property type="evidence" value="ECO:0007669"/>
    <property type="project" value="TreeGrafter"/>
</dbReference>
<comment type="subcellular location">
    <subcellularLocation>
        <location evidence="1 10">Cytoplasm</location>
    </subcellularLocation>
</comment>
<dbReference type="Gene3D" id="3.40.1280.10">
    <property type="match status" value="1"/>
</dbReference>
<keyword evidence="6 10" id="KW-0808">Transferase</keyword>
<organism evidence="13 14">
    <name type="scientific">Candidatus Daviesbacteria bacterium RIFCSPHIGHO2_02_FULL_43_12</name>
    <dbReference type="NCBI Taxonomy" id="1797776"/>
    <lineage>
        <taxon>Bacteria</taxon>
        <taxon>Candidatus Daviesiibacteriota</taxon>
    </lineage>
</organism>